<dbReference type="Gene3D" id="3.30.230.10">
    <property type="match status" value="1"/>
</dbReference>
<evidence type="ECO:0000313" key="16">
    <source>
        <dbReference type="Proteomes" id="UP001145021"/>
    </source>
</evidence>
<organism evidence="15 16">
    <name type="scientific">Coemansia asiatica</name>
    <dbReference type="NCBI Taxonomy" id="1052880"/>
    <lineage>
        <taxon>Eukaryota</taxon>
        <taxon>Fungi</taxon>
        <taxon>Fungi incertae sedis</taxon>
        <taxon>Zoopagomycota</taxon>
        <taxon>Kickxellomycotina</taxon>
        <taxon>Kickxellomycetes</taxon>
        <taxon>Kickxellales</taxon>
        <taxon>Kickxellaceae</taxon>
        <taxon>Coemansia</taxon>
    </lineage>
</organism>
<comment type="catalytic activity">
    <reaction evidence="12">
        <text>(R)-5-phosphomevalonate + ATP = (R)-5-diphosphomevalonate + ADP</text>
        <dbReference type="Rhea" id="RHEA:16341"/>
        <dbReference type="ChEBI" id="CHEBI:30616"/>
        <dbReference type="ChEBI" id="CHEBI:57557"/>
        <dbReference type="ChEBI" id="CHEBI:58146"/>
        <dbReference type="ChEBI" id="CHEBI:456216"/>
        <dbReference type="EC" id="2.7.4.2"/>
    </reaction>
    <physiologicalReaction direction="left-to-right" evidence="12">
        <dbReference type="Rhea" id="RHEA:16342"/>
    </physiologicalReaction>
</comment>
<protein>
    <recommendedName>
        <fullName evidence="3 13">Phosphomevalonate kinase</fullName>
        <ecNumber evidence="3 13">2.7.4.2</ecNumber>
    </recommendedName>
</protein>
<dbReference type="PANTHER" id="PTHR31814:SF2">
    <property type="entry name" value="PHOSPHOMEVALONATE KINASE"/>
    <property type="match status" value="1"/>
</dbReference>
<keyword evidence="5 13" id="KW-0808">Transferase</keyword>
<feature type="domain" description="GHMP kinase C-terminal" evidence="14">
    <location>
        <begin position="406"/>
        <end position="472"/>
    </location>
</feature>
<evidence type="ECO:0000256" key="2">
    <source>
        <dbReference type="ARBA" id="ARBA00006495"/>
    </source>
</evidence>
<keyword evidence="6" id="KW-0547">Nucleotide-binding</keyword>
<keyword evidence="10 13" id="KW-0443">Lipid metabolism</keyword>
<dbReference type="PIRSF" id="PIRSF017288">
    <property type="entry name" value="PMK_GHMP_euk"/>
    <property type="match status" value="1"/>
</dbReference>
<evidence type="ECO:0000256" key="5">
    <source>
        <dbReference type="ARBA" id="ARBA00022679"/>
    </source>
</evidence>
<dbReference type="EMBL" id="JANBOH010000002">
    <property type="protein sequence ID" value="KAJ1648635.1"/>
    <property type="molecule type" value="Genomic_DNA"/>
</dbReference>
<keyword evidence="11 13" id="KW-0753">Steroid metabolism</keyword>
<dbReference type="InterPro" id="IPR036554">
    <property type="entry name" value="GHMP_kinase_C_sf"/>
</dbReference>
<keyword evidence="16" id="KW-1185">Reference proteome</keyword>
<dbReference type="EC" id="2.7.4.2" evidence="3 13"/>
<evidence type="ECO:0000256" key="4">
    <source>
        <dbReference type="ARBA" id="ARBA00022516"/>
    </source>
</evidence>
<dbReference type="AlphaFoldDB" id="A0A9W7XRI9"/>
<comment type="similarity">
    <text evidence="2 13">Belongs to the GHMP kinase family. Mevalonate kinase subfamily.</text>
</comment>
<evidence type="ECO:0000256" key="8">
    <source>
        <dbReference type="ARBA" id="ARBA00022840"/>
    </source>
</evidence>
<dbReference type="InterPro" id="IPR013750">
    <property type="entry name" value="GHMP_kinase_C_dom"/>
</dbReference>
<evidence type="ECO:0000256" key="1">
    <source>
        <dbReference type="ARBA" id="ARBA00005017"/>
    </source>
</evidence>
<keyword evidence="8" id="KW-0067">ATP-binding</keyword>
<evidence type="ECO:0000313" key="15">
    <source>
        <dbReference type="EMBL" id="KAJ1648635.1"/>
    </source>
</evidence>
<evidence type="ECO:0000256" key="9">
    <source>
        <dbReference type="ARBA" id="ARBA00022955"/>
    </source>
</evidence>
<dbReference type="InterPro" id="IPR014721">
    <property type="entry name" value="Ribsml_uS5_D2-typ_fold_subgr"/>
</dbReference>
<name>A0A9W7XRI9_9FUNG</name>
<dbReference type="GO" id="GO:0005524">
    <property type="term" value="F:ATP binding"/>
    <property type="evidence" value="ECO:0007669"/>
    <property type="project" value="UniProtKB-UniRule"/>
</dbReference>
<dbReference type="InterPro" id="IPR016005">
    <property type="entry name" value="Erg8"/>
</dbReference>
<reference evidence="15" key="1">
    <citation type="submission" date="2022-07" db="EMBL/GenBank/DDBJ databases">
        <title>Phylogenomic reconstructions and comparative analyses of Kickxellomycotina fungi.</title>
        <authorList>
            <person name="Reynolds N.K."/>
            <person name="Stajich J.E."/>
            <person name="Barry K."/>
            <person name="Grigoriev I.V."/>
            <person name="Crous P."/>
            <person name="Smith M.E."/>
        </authorList>
    </citation>
    <scope>NUCLEOTIDE SEQUENCE</scope>
    <source>
        <strain evidence="15">NBRC 105413</strain>
    </source>
</reference>
<keyword evidence="9 13" id="KW-0752">Steroid biosynthesis</keyword>
<evidence type="ECO:0000259" key="14">
    <source>
        <dbReference type="Pfam" id="PF08544"/>
    </source>
</evidence>
<dbReference type="SUPFAM" id="SSF54211">
    <property type="entry name" value="Ribosomal protein S5 domain 2-like"/>
    <property type="match status" value="1"/>
</dbReference>
<evidence type="ECO:0000256" key="6">
    <source>
        <dbReference type="ARBA" id="ARBA00022741"/>
    </source>
</evidence>
<dbReference type="InterPro" id="IPR035102">
    <property type="entry name" value="Phosphomevalonate_kinase"/>
</dbReference>
<dbReference type="GO" id="GO:0019287">
    <property type="term" value="P:isopentenyl diphosphate biosynthetic process, mevalonate pathway"/>
    <property type="evidence" value="ECO:0007669"/>
    <property type="project" value="UniProtKB-UniRule"/>
</dbReference>
<dbReference type="GO" id="GO:0005777">
    <property type="term" value="C:peroxisome"/>
    <property type="evidence" value="ECO:0007669"/>
    <property type="project" value="TreeGrafter"/>
</dbReference>
<evidence type="ECO:0000256" key="3">
    <source>
        <dbReference type="ARBA" id="ARBA00012958"/>
    </source>
</evidence>
<gene>
    <name evidence="15" type="primary">ERG8</name>
    <name evidence="15" type="ORF">LPJ64_000089</name>
</gene>
<evidence type="ECO:0000256" key="13">
    <source>
        <dbReference type="PIRNR" id="PIRNR017288"/>
    </source>
</evidence>
<keyword evidence="4 13" id="KW-0444">Lipid biosynthesis</keyword>
<dbReference type="PANTHER" id="PTHR31814">
    <property type="match status" value="1"/>
</dbReference>
<dbReference type="Gene3D" id="3.30.70.890">
    <property type="entry name" value="GHMP kinase, C-terminal domain"/>
    <property type="match status" value="1"/>
</dbReference>
<evidence type="ECO:0000256" key="10">
    <source>
        <dbReference type="ARBA" id="ARBA00023098"/>
    </source>
</evidence>
<dbReference type="Pfam" id="PF08544">
    <property type="entry name" value="GHMP_kinases_C"/>
    <property type="match status" value="1"/>
</dbReference>
<dbReference type="GO" id="GO:0006694">
    <property type="term" value="P:steroid biosynthetic process"/>
    <property type="evidence" value="ECO:0007669"/>
    <property type="project" value="UniProtKB-KW"/>
</dbReference>
<accession>A0A9W7XRI9</accession>
<comment type="pathway">
    <text evidence="1 13">Isoprenoid biosynthesis; isopentenyl diphosphate biosynthesis via mevalonate pathway; isopentenyl diphosphate from (R)-mevalonate: step 2/3.</text>
</comment>
<dbReference type="GO" id="GO:0004631">
    <property type="term" value="F:phosphomevalonate kinase activity"/>
    <property type="evidence" value="ECO:0007669"/>
    <property type="project" value="UniProtKB-UniRule"/>
</dbReference>
<evidence type="ECO:0000256" key="11">
    <source>
        <dbReference type="ARBA" id="ARBA00023221"/>
    </source>
</evidence>
<sequence>MPSPSAKTPITLVSAPGKVLVVGGYLVLDRAHSGLVVGTDACLYAAVQTESKAGLAAGSKIPIFVHSPQFESAWWKYTFDFESNLLSQEESADNGTNGFVQVVLQATLGLVNQYEPARLRQLLSSKESKASGLKIVLLADNDFYSQRETLEKMGLDLSSESLKKLPSMCKTGTTLRGVHKTGLGSSAAMVTSLVGSLLSHFGIVSQDDLMNSSASSSEKTQRSLKLIHNVAQYTHCLAQGKVGSGFDVSAAVYGSHVYRRFSPAVLDSAMAEHGDISEIKKAVSPKNPGWDSQVVPVSIPPRFILRLADVDAGSNTPSMVRSILQWKKSDPERATAIWDSLDKANNRIRDLWAALVDASVADGADYNSAVDWCAKNKSSVWKSAPEVATSTTHRLLAELVDGILNVRALQRLLGENAQVPIEPAEQTRLLDACMEVPGVCMAAVPGAGGYDAIFCVTLGQEASAAVADMWAKWTEMSVGPLLANQASSGVRILDPEQFSNVTSLFN</sequence>
<dbReference type="Proteomes" id="UP001145021">
    <property type="component" value="Unassembled WGS sequence"/>
</dbReference>
<dbReference type="InterPro" id="IPR020568">
    <property type="entry name" value="Ribosomal_Su5_D2-typ_SF"/>
</dbReference>
<proteinExistence type="inferred from homology"/>
<evidence type="ECO:0000256" key="7">
    <source>
        <dbReference type="ARBA" id="ARBA00022777"/>
    </source>
</evidence>
<dbReference type="GO" id="GO:0010142">
    <property type="term" value="P:farnesyl diphosphate biosynthetic process, mevalonate pathway"/>
    <property type="evidence" value="ECO:0007669"/>
    <property type="project" value="TreeGrafter"/>
</dbReference>
<keyword evidence="7 13" id="KW-0418">Kinase</keyword>
<evidence type="ECO:0000256" key="12">
    <source>
        <dbReference type="ARBA" id="ARBA00029326"/>
    </source>
</evidence>
<comment type="caution">
    <text evidence="15">The sequence shown here is derived from an EMBL/GenBank/DDBJ whole genome shotgun (WGS) entry which is preliminary data.</text>
</comment>